<keyword evidence="4" id="KW-1185">Reference proteome</keyword>
<reference evidence="2" key="2">
    <citation type="submission" date="2022-10" db="EMBL/GenBank/DDBJ databases">
        <title>The complete genomes of actinobacterial strains from the NBC collection.</title>
        <authorList>
            <person name="Joergensen T.S."/>
            <person name="Alvarez Arevalo M."/>
            <person name="Sterndorff E.B."/>
            <person name="Faurdal D."/>
            <person name="Vuksanovic O."/>
            <person name="Mourched A.-S."/>
            <person name="Charusanti P."/>
            <person name="Shaw S."/>
            <person name="Blin K."/>
            <person name="Weber T."/>
        </authorList>
    </citation>
    <scope>NUCLEOTIDE SEQUENCE</scope>
    <source>
        <strain evidence="2">NBC_01256</strain>
    </source>
</reference>
<evidence type="ECO:0000313" key="4">
    <source>
        <dbReference type="Proteomes" id="UP001432292"/>
    </source>
</evidence>
<dbReference type="Proteomes" id="UP000435837">
    <property type="component" value="Unassembled WGS sequence"/>
</dbReference>
<gene>
    <name evidence="2" type="ORF">OG727_10245</name>
    <name evidence="1" type="ORF">Scani_04620</name>
</gene>
<dbReference type="GeneID" id="96638638"/>
<sequence>MAADDEWAVTLICEGGGRRSVERFESRRTVCDGRRRFPARKAFLAAGHAKGPRL</sequence>
<dbReference type="AlphaFoldDB" id="A0A640RZK6"/>
<evidence type="ECO:0000313" key="2">
    <source>
        <dbReference type="EMBL" id="WUS28251.1"/>
    </source>
</evidence>
<dbReference type="EMBL" id="BLIN01000002">
    <property type="protein sequence ID" value="GFE04194.1"/>
    <property type="molecule type" value="Genomic_DNA"/>
</dbReference>
<evidence type="ECO:0000313" key="1">
    <source>
        <dbReference type="EMBL" id="GFE04194.1"/>
    </source>
</evidence>
<name>A0A640RZK6_9ACTN</name>
<proteinExistence type="predicted"/>
<protein>
    <submittedName>
        <fullName evidence="1">Uncharacterized protein</fullName>
    </submittedName>
</protein>
<reference evidence="1 3" key="1">
    <citation type="submission" date="2019-12" db="EMBL/GenBank/DDBJ databases">
        <title>Whole genome shotgun sequence of Streptomyces caniferus NBRC 15389.</title>
        <authorList>
            <person name="Ichikawa N."/>
            <person name="Kimura A."/>
            <person name="Kitahashi Y."/>
            <person name="Komaki H."/>
            <person name="Tamura T."/>
        </authorList>
    </citation>
    <scope>NUCLEOTIDE SEQUENCE [LARGE SCALE GENOMIC DNA]</scope>
    <source>
        <strain evidence="1 3">NBRC 15389</strain>
    </source>
</reference>
<evidence type="ECO:0000313" key="3">
    <source>
        <dbReference type="Proteomes" id="UP000435837"/>
    </source>
</evidence>
<dbReference type="Proteomes" id="UP001432292">
    <property type="component" value="Chromosome"/>
</dbReference>
<organism evidence="1 3">
    <name type="scientific">Streptomyces caniferus</name>
    <dbReference type="NCBI Taxonomy" id="285557"/>
    <lineage>
        <taxon>Bacteria</taxon>
        <taxon>Bacillati</taxon>
        <taxon>Actinomycetota</taxon>
        <taxon>Actinomycetes</taxon>
        <taxon>Kitasatosporales</taxon>
        <taxon>Streptomycetaceae</taxon>
        <taxon>Streptomyces</taxon>
    </lineage>
</organism>
<accession>A0A640RZK6</accession>
<dbReference type="EMBL" id="CP108473">
    <property type="protein sequence ID" value="WUS28251.1"/>
    <property type="molecule type" value="Genomic_DNA"/>
</dbReference>
<dbReference type="RefSeq" id="WP_167538015.1">
    <property type="nucleotide sequence ID" value="NZ_BAAATH010000019.1"/>
</dbReference>